<dbReference type="InterPro" id="IPR002110">
    <property type="entry name" value="Ankyrin_rpt"/>
</dbReference>
<proteinExistence type="predicted"/>
<organism evidence="5 6">
    <name type="scientific">Fusarium beomiforme</name>
    <dbReference type="NCBI Taxonomy" id="44412"/>
    <lineage>
        <taxon>Eukaryota</taxon>
        <taxon>Fungi</taxon>
        <taxon>Dikarya</taxon>
        <taxon>Ascomycota</taxon>
        <taxon>Pezizomycotina</taxon>
        <taxon>Sordariomycetes</taxon>
        <taxon>Hypocreomycetidae</taxon>
        <taxon>Hypocreales</taxon>
        <taxon>Nectriaceae</taxon>
        <taxon>Fusarium</taxon>
        <taxon>Fusarium burgessii species complex</taxon>
    </lineage>
</organism>
<sequence>MTPMEPIGGAIAIAQAIIGTCKAIDICVTAIRDSRDTLQRWNVMITTIRQTSQQLEVALLKRQATRQTEGSPEGIHYEVISAHLDQFNRDLRKLEANISKANIANRYVGSSSAASLRNRVKLAFTMDWRENEQLFKWMDRHVTLLQINRDLVRGVNDDSVTDIQRVLWTGHASWKPVPTPEPLTEPHVELQDWLVSAEGFAKHIALRDFEPSDSDTLTPNETDWDLMHDRPDMININTVSLMEQEYRLHATMQQVDHLEASNIPAIAANVQLEVIRLSHELSEGQGVTLSFQERFRHQERYVNLLLKSTERHDVFGIRAQEYLRSQIIPNINSEDTSLKHVWLSVGKMYYALKAWGPATEWLRLALLRGYVRHGREVDRSEIEEISKLICQIYEKEGHPENSIALRQILVDHMKYDPKKIPGDLEKAVEWCKLKGFDVLIEGDQLVYKDRLNSKGNSALHEAAQDKTIDVKILPKLMKNDLLAVKNASGDTSLLLAVDRANTTLISSLLTIPSLLHIRDREGRTPLHRCHDHKSLDLLLDALNGSRHRSSLTHVDPNSHDASSLIDIHSQDAYGKTALFISCAQGNLRMMRKLLDAGAHVNTADNTGVCPILACSSCTGISLARREEMILRLRANGADPDQQDIDGYTARKELRRLYSSSKAVNKFLSLDPVVELERLEKKSRAERRGSNATASTTRSMFSLGRVFSWETRSSSSSS</sequence>
<dbReference type="EMBL" id="PVQB02000903">
    <property type="protein sequence ID" value="KAF4333086.1"/>
    <property type="molecule type" value="Genomic_DNA"/>
</dbReference>
<keyword evidence="4" id="KW-0175">Coiled coil</keyword>
<dbReference type="PROSITE" id="PS50297">
    <property type="entry name" value="ANK_REP_REGION"/>
    <property type="match status" value="1"/>
</dbReference>
<evidence type="ECO:0000256" key="3">
    <source>
        <dbReference type="PROSITE-ProRule" id="PRU00023"/>
    </source>
</evidence>
<dbReference type="Proteomes" id="UP000730481">
    <property type="component" value="Unassembled WGS sequence"/>
</dbReference>
<comment type="caution">
    <text evidence="5">The sequence shown here is derived from an EMBL/GenBank/DDBJ whole genome shotgun (WGS) entry which is preliminary data.</text>
</comment>
<dbReference type="InterPro" id="IPR036770">
    <property type="entry name" value="Ankyrin_rpt-contain_sf"/>
</dbReference>
<name>A0A9P5DPB7_9HYPO</name>
<dbReference type="Pfam" id="PF00023">
    <property type="entry name" value="Ank"/>
    <property type="match status" value="1"/>
</dbReference>
<dbReference type="SUPFAM" id="SSF48403">
    <property type="entry name" value="Ankyrin repeat"/>
    <property type="match status" value="1"/>
</dbReference>
<feature type="repeat" description="ANK" evidence="3">
    <location>
        <begin position="573"/>
        <end position="605"/>
    </location>
</feature>
<dbReference type="AlphaFoldDB" id="A0A9P5DPB7"/>
<dbReference type="PROSITE" id="PS50088">
    <property type="entry name" value="ANK_REPEAT"/>
    <property type="match status" value="1"/>
</dbReference>
<gene>
    <name evidence="5" type="ORF">FBEOM_13105</name>
</gene>
<evidence type="ECO:0000256" key="4">
    <source>
        <dbReference type="SAM" id="Coils"/>
    </source>
</evidence>
<dbReference type="SMART" id="SM00248">
    <property type="entry name" value="ANK"/>
    <property type="match status" value="3"/>
</dbReference>
<dbReference type="Gene3D" id="1.25.40.20">
    <property type="entry name" value="Ankyrin repeat-containing domain"/>
    <property type="match status" value="1"/>
</dbReference>
<keyword evidence="2 3" id="KW-0040">ANK repeat</keyword>
<keyword evidence="1" id="KW-0677">Repeat</keyword>
<reference evidence="5" key="2">
    <citation type="submission" date="2020-02" db="EMBL/GenBank/DDBJ databases">
        <title>Identification and distribution of gene clusters putatively required for synthesis of sphingolipid metabolism inhibitors in phylogenetically diverse species of the filamentous fungus Fusarium.</title>
        <authorList>
            <person name="Kim H.-S."/>
            <person name="Busman M."/>
            <person name="Brown D.W."/>
            <person name="Divon H."/>
            <person name="Uhlig S."/>
            <person name="Proctor R.H."/>
        </authorList>
    </citation>
    <scope>NUCLEOTIDE SEQUENCE</scope>
    <source>
        <strain evidence="5">NRRL 25174</strain>
    </source>
</reference>
<accession>A0A9P5DPB7</accession>
<dbReference type="OrthoDB" id="539213at2759"/>
<dbReference type="PANTHER" id="PTHR24161:SF119">
    <property type="entry name" value="ANKYRIN REPEAT DOMAIN 44"/>
    <property type="match status" value="1"/>
</dbReference>
<evidence type="ECO:0000313" key="5">
    <source>
        <dbReference type="EMBL" id="KAF4333086.1"/>
    </source>
</evidence>
<dbReference type="PANTHER" id="PTHR24161">
    <property type="entry name" value="ANK_REP_REGION DOMAIN-CONTAINING PROTEIN-RELATED"/>
    <property type="match status" value="1"/>
</dbReference>
<evidence type="ECO:0000256" key="1">
    <source>
        <dbReference type="ARBA" id="ARBA00022737"/>
    </source>
</evidence>
<evidence type="ECO:0000256" key="2">
    <source>
        <dbReference type="ARBA" id="ARBA00023043"/>
    </source>
</evidence>
<reference evidence="5" key="1">
    <citation type="journal article" date="2017" name="Mycologia">
        <title>Fusarium algeriense, sp. nov., a novel toxigenic crown rot pathogen of durum wheat from Algeria is nested in the Fusarium burgessii species complex.</title>
        <authorList>
            <person name="Laraba I."/>
            <person name="Keddad A."/>
            <person name="Boureghda H."/>
            <person name="Abdallah N."/>
            <person name="Vaughan M.M."/>
            <person name="Proctor R.H."/>
            <person name="Busman M."/>
            <person name="O'Donnell K."/>
        </authorList>
    </citation>
    <scope>NUCLEOTIDE SEQUENCE</scope>
    <source>
        <strain evidence="5">NRRL 25174</strain>
    </source>
</reference>
<protein>
    <submittedName>
        <fullName evidence="5">E3 ubiquitin ligase HACE1</fullName>
    </submittedName>
</protein>
<keyword evidence="6" id="KW-1185">Reference proteome</keyword>
<evidence type="ECO:0000313" key="6">
    <source>
        <dbReference type="Proteomes" id="UP000730481"/>
    </source>
</evidence>
<feature type="coiled-coil region" evidence="4">
    <location>
        <begin position="77"/>
        <end position="104"/>
    </location>
</feature>